<organism evidence="1 2">
    <name type="scientific">Panagrellus redivivus</name>
    <name type="common">Microworm</name>
    <dbReference type="NCBI Taxonomy" id="6233"/>
    <lineage>
        <taxon>Eukaryota</taxon>
        <taxon>Metazoa</taxon>
        <taxon>Ecdysozoa</taxon>
        <taxon>Nematoda</taxon>
        <taxon>Chromadorea</taxon>
        <taxon>Rhabditida</taxon>
        <taxon>Tylenchina</taxon>
        <taxon>Panagrolaimomorpha</taxon>
        <taxon>Panagrolaimoidea</taxon>
        <taxon>Panagrolaimidae</taxon>
        <taxon>Panagrellus</taxon>
    </lineage>
</organism>
<keyword evidence="1" id="KW-1185">Reference proteome</keyword>
<reference evidence="1" key="1">
    <citation type="journal article" date="2013" name="Genetics">
        <title>The draft genome and transcriptome of Panagrellus redivivus are shaped by the harsh demands of a free-living lifestyle.</title>
        <authorList>
            <person name="Srinivasan J."/>
            <person name="Dillman A.R."/>
            <person name="Macchietto M.G."/>
            <person name="Heikkinen L."/>
            <person name="Lakso M."/>
            <person name="Fracchia K.M."/>
            <person name="Antoshechkin I."/>
            <person name="Mortazavi A."/>
            <person name="Wong G."/>
            <person name="Sternberg P.W."/>
        </authorList>
    </citation>
    <scope>NUCLEOTIDE SEQUENCE [LARGE SCALE GENOMIC DNA]</scope>
    <source>
        <strain evidence="1">MT8872</strain>
    </source>
</reference>
<sequence>MPCPIAKLAYGLRHRLSELATPIERYDLQIAAGAVSICPPKRQTIREFSPMFACENGSISVYGHAMGQPKTTQIVLYKNTLFKCRLRAVFKNFDLPDLASESFTHFILQPFMLVLQNCNISKHFIDTLFNKVGTVVKNVEIMNNADYRFLPRNYFAVLSMFENRSLKLLRFIVLATQFTLSDFVALTKFLGAQQQGFSLQLVILQHCEQWDLHFPKLKLFLNERLKYCGTLPPHGCTYVYIRYRDVTHAWYSSVLGPELPK</sequence>
<dbReference type="WBParaSite" id="Pan_g13228.t1">
    <property type="protein sequence ID" value="Pan_g13228.t1"/>
    <property type="gene ID" value="Pan_g13228"/>
</dbReference>
<protein>
    <submittedName>
        <fullName evidence="2">FBD domain-containing protein</fullName>
    </submittedName>
</protein>
<dbReference type="AlphaFoldDB" id="A0A7E4UV53"/>
<dbReference type="Proteomes" id="UP000492821">
    <property type="component" value="Unassembled WGS sequence"/>
</dbReference>
<reference evidence="2" key="2">
    <citation type="submission" date="2020-10" db="UniProtKB">
        <authorList>
            <consortium name="WormBaseParasite"/>
        </authorList>
    </citation>
    <scope>IDENTIFICATION</scope>
</reference>
<evidence type="ECO:0000313" key="1">
    <source>
        <dbReference type="Proteomes" id="UP000492821"/>
    </source>
</evidence>
<evidence type="ECO:0000313" key="2">
    <source>
        <dbReference type="WBParaSite" id="Pan_g13228.t1"/>
    </source>
</evidence>
<name>A0A7E4UV53_PANRE</name>
<accession>A0A7E4UV53</accession>
<proteinExistence type="predicted"/>